<feature type="compositionally biased region" description="Polar residues" evidence="1">
    <location>
        <begin position="320"/>
        <end position="333"/>
    </location>
</feature>
<feature type="compositionally biased region" description="Basic and acidic residues" evidence="1">
    <location>
        <begin position="335"/>
        <end position="352"/>
    </location>
</feature>
<feature type="region of interest" description="Disordered" evidence="1">
    <location>
        <begin position="313"/>
        <end position="381"/>
    </location>
</feature>
<feature type="compositionally biased region" description="Polar residues" evidence="1">
    <location>
        <begin position="631"/>
        <end position="666"/>
    </location>
</feature>
<feature type="region of interest" description="Disordered" evidence="1">
    <location>
        <begin position="78"/>
        <end position="100"/>
    </location>
</feature>
<dbReference type="EMBL" id="JPKZ01001440">
    <property type="protein sequence ID" value="KHN81954.1"/>
    <property type="molecule type" value="Genomic_DNA"/>
</dbReference>
<dbReference type="InterPro" id="IPR014840">
    <property type="entry name" value="HRD"/>
</dbReference>
<dbReference type="OMA" id="CARRMES"/>
<comment type="caution">
    <text evidence="3">The sequence shown here is derived from an EMBL/GenBank/DDBJ whole genome shotgun (WGS) entry which is preliminary data.</text>
</comment>
<dbReference type="STRING" id="6265.A0A0B2VKP8"/>
<reference evidence="3 4" key="1">
    <citation type="submission" date="2014-11" db="EMBL/GenBank/DDBJ databases">
        <title>Genetic blueprint of the zoonotic pathogen Toxocara canis.</title>
        <authorList>
            <person name="Zhu X.-Q."/>
            <person name="Korhonen P.K."/>
            <person name="Cai H."/>
            <person name="Young N.D."/>
            <person name="Nejsum P."/>
            <person name="von Samson-Himmelstjerna G."/>
            <person name="Boag P.R."/>
            <person name="Tan P."/>
            <person name="Li Q."/>
            <person name="Min J."/>
            <person name="Yang Y."/>
            <person name="Wang X."/>
            <person name="Fang X."/>
            <person name="Hall R.S."/>
            <person name="Hofmann A."/>
            <person name="Sternberg P.W."/>
            <person name="Jex A.R."/>
            <person name="Gasser R.B."/>
        </authorList>
    </citation>
    <scope>NUCLEOTIDE SEQUENCE [LARGE SCALE GENOMIC DNA]</scope>
    <source>
        <strain evidence="3">PN_DK_2014</strain>
    </source>
</reference>
<feature type="region of interest" description="Disordered" evidence="1">
    <location>
        <begin position="1571"/>
        <end position="1590"/>
    </location>
</feature>
<dbReference type="PANTHER" id="PTHR21669:SF28">
    <property type="entry name" value="YEMANUCLEIN"/>
    <property type="match status" value="1"/>
</dbReference>
<dbReference type="Pfam" id="PF08729">
    <property type="entry name" value="HUN"/>
    <property type="match status" value="1"/>
</dbReference>
<feature type="region of interest" description="Disordered" evidence="1">
    <location>
        <begin position="985"/>
        <end position="1065"/>
    </location>
</feature>
<feature type="compositionally biased region" description="Low complexity" evidence="1">
    <location>
        <begin position="1457"/>
        <end position="1479"/>
    </location>
</feature>
<sequence>MDLNLAGSKKKHRENKKYSIITLDLFKPTKNSYPEFDYEQICKQYLNEDESSGEDERFHDREAEMLCKRLEEKYGGKRDKKGRRIRLGTPDDFMDKSAGYDLSDPFIDDSEAYDEHVPSTMDTMKGGFYVNKGKLEFRPKYPLDSDSEDEQATVKKRTTEKRRRVLSDDEEEAASTSKPCTSKSNGEGFKKGDVSGSESTIETSSESLRLSAAGAPPSSSKGEGIANRRLLAQQLIKRRRLIGQPPSSKIASSASPTVKAAMGVKKKLKPQVKKTTVEGSADELAVFLKDMAGGEEIPLDNLEEGMDVLVKEVSRESPKASRSPSVTSVTDSEAVNEKELPDEEKKDERAREASAPSSTPVSPTKRPIGRPPVSATYSLSKPMPAMSDKLSCMIETFKQKTREYGAPTKKIRIPPSLVDLCIRIEEQCSAEGFNHHQKTRVFDMLSNWVSVQRNSLYIRMKAFKDRRAIQQQLMTPENGVAAAHAGTASVVALCSSSSEGPDDLETKSSFISVSGQPTPATQNVIKEMESVLTEGAVESGELLKAAKTSANGTTVTTAESSSTPKTAQRLAQDVTPKAAGEVSANSALREVTQAAEGVKPNNTPVSASSSAAGSLTKIRTGHSATGALASAQKTPMSNAKGESSASLTKQGSSLKTPLSSSAKSSPPQNPLASLAAANPQMLQLLSAMLQQQSQGTNDPQQQQQNLAAGLAALQMNAAMMAANQQTEAIAQYQLALNNLAKLSVVAPQQQQQVKVQKKLVSSSAKGGVVKQKKALLSTPLSAPSVTRLMPSTMAERMASLSVINSAKAEKAVSRNESAKQRQAAVPPATASSSCSASVVNMPPKQSPAEKPKAMVPGTNEKVAQALAVIKKAADALYPAIGVAISYSDNEYEIEKKRAERDGLPLPQKRFRWIERVRSSLKQLVTVLFFNLEMQCPNAEDVYSTVVQYLHGNVLPYFKGRISFEELMAETVRLVPDRTQLRTCPRMASLIKTKTTDIKQSEPSSANTPHAASSLSADSQKAPSEHSKASSESKPVPQLKPASQSKMVPPPVLNKKNKDETPKSTWTAAAPSALTERLETQAQDGVRSQLEGDVNPQPLAQDNSEPKLANSANNIDESQVKTAGNVGANAYNQQRTKHDEQIDSLRSTSASSVHVTHERISQPIFNPKLTPGQKIILAREAEERERLLAEKAAREKAEREREERERERQKKLQEAREREEAENRKRDEEAIKKWEMEEAERLEAAAEEEEAERAAAAEAERKRLELEEAERRQLLEEKLEADRLEEERKRQEEIAAEQRRLEEQQREEEKRLEAEQEEQKRRERELELMRLQEAEQKRQEEIDDLLGSLSPLDSIEETKSLGELKEDSLERRQQQQQRRTFSAIEQAMSHESLHDPSTPSSCAYTALIEASTPATASPQSVHSIPASPLQSSTRSPMQAIPSSPSPYNRIQYSPAGASSFQRYSTYQQQQLSTAQNLQQSPSQPNAHQGHQQMAQTWNQISSGQQDSFSNVMGGQTQIQQGMTMSHSQSNIQPSVIGVSRQAATTTGANIRQSDMLAQVQYGQLQQQQKQQMRQQLLQPQPQVVPQTPSQPLYQQPATQAFASQPADTGMNLQQAQPYGQQQQQTNFVGVGSYGNTRTAFQRTQSYEQASDIQTNVVASTHQQANVPSLMNSGVGSMIQHQQQQQQNVTSVSQTDMRPMQARTSAFLPATANPYMPAQQFVGNQQSQIYSQQQRQLVNQPHDQQHYMNYQQQQRQQQHYNNSQPWG</sequence>
<feature type="compositionally biased region" description="Low complexity" evidence="1">
    <location>
        <begin position="245"/>
        <end position="256"/>
    </location>
</feature>
<dbReference type="OrthoDB" id="68076at2759"/>
<proteinExistence type="predicted"/>
<dbReference type="PANTHER" id="PTHR21669">
    <property type="entry name" value="CAPZ-INTERACTING PROTEIN AND RELATED PROTEINS"/>
    <property type="match status" value="1"/>
</dbReference>
<feature type="compositionally biased region" description="Low complexity" evidence="1">
    <location>
        <begin position="1744"/>
        <end position="1765"/>
    </location>
</feature>
<feature type="region of interest" description="Disordered" evidence="1">
    <location>
        <begin position="1730"/>
        <end position="1765"/>
    </location>
</feature>
<dbReference type="GO" id="GO:0005634">
    <property type="term" value="C:nucleus"/>
    <property type="evidence" value="ECO:0007669"/>
    <property type="project" value="TreeGrafter"/>
</dbReference>
<feature type="region of interest" description="Disordered" evidence="1">
    <location>
        <begin position="1080"/>
        <end position="1156"/>
    </location>
</feature>
<feature type="compositionally biased region" description="Polar residues" evidence="1">
    <location>
        <begin position="600"/>
        <end position="613"/>
    </location>
</feature>
<protein>
    <submittedName>
        <fullName evidence="3">Ubinuclein-2</fullName>
    </submittedName>
</protein>
<feature type="compositionally biased region" description="Low complexity" evidence="1">
    <location>
        <begin position="823"/>
        <end position="839"/>
    </location>
</feature>
<gene>
    <name evidence="3" type="primary">Ubn2</name>
    <name evidence="3" type="ORF">Tcan_04837</name>
</gene>
<feature type="compositionally biased region" description="Polar residues" evidence="1">
    <location>
        <begin position="174"/>
        <end position="185"/>
    </location>
</feature>
<evidence type="ECO:0000313" key="3">
    <source>
        <dbReference type="EMBL" id="KHN81954.1"/>
    </source>
</evidence>
<feature type="compositionally biased region" description="Polar residues" evidence="1">
    <location>
        <begin position="1109"/>
        <end position="1121"/>
    </location>
</feature>
<feature type="compositionally biased region" description="Polar residues" evidence="1">
    <location>
        <begin position="1143"/>
        <end position="1153"/>
    </location>
</feature>
<accession>A0A0B2VKP8</accession>
<feature type="compositionally biased region" description="Polar residues" evidence="1">
    <location>
        <begin position="1411"/>
        <end position="1450"/>
    </location>
</feature>
<organism evidence="3 4">
    <name type="scientific">Toxocara canis</name>
    <name type="common">Canine roundworm</name>
    <dbReference type="NCBI Taxonomy" id="6265"/>
    <lineage>
        <taxon>Eukaryota</taxon>
        <taxon>Metazoa</taxon>
        <taxon>Ecdysozoa</taxon>
        <taxon>Nematoda</taxon>
        <taxon>Chromadorea</taxon>
        <taxon>Rhabditida</taxon>
        <taxon>Spirurina</taxon>
        <taxon>Ascaridomorpha</taxon>
        <taxon>Ascaridoidea</taxon>
        <taxon>Toxocaridae</taxon>
        <taxon>Toxocara</taxon>
    </lineage>
</organism>
<feature type="compositionally biased region" description="Basic residues" evidence="1">
    <location>
        <begin position="154"/>
        <end position="164"/>
    </location>
</feature>
<feature type="region of interest" description="Disordered" evidence="1">
    <location>
        <begin position="1190"/>
        <end position="1259"/>
    </location>
</feature>
<keyword evidence="4" id="KW-1185">Reference proteome</keyword>
<feature type="region of interest" description="Disordered" evidence="1">
    <location>
        <begin position="594"/>
        <end position="614"/>
    </location>
</feature>
<evidence type="ECO:0000313" key="4">
    <source>
        <dbReference type="Proteomes" id="UP000031036"/>
    </source>
</evidence>
<evidence type="ECO:0000259" key="2">
    <source>
        <dbReference type="Pfam" id="PF08729"/>
    </source>
</evidence>
<name>A0A0B2VKP8_TOXCA</name>
<feature type="compositionally biased region" description="Low complexity" evidence="1">
    <location>
        <begin position="353"/>
        <end position="364"/>
    </location>
</feature>
<feature type="region of interest" description="Disordered" evidence="1">
    <location>
        <begin position="139"/>
        <end position="273"/>
    </location>
</feature>
<dbReference type="GO" id="GO:0006325">
    <property type="term" value="P:chromatin organization"/>
    <property type="evidence" value="ECO:0007669"/>
    <property type="project" value="TreeGrafter"/>
</dbReference>
<feature type="compositionally biased region" description="Low complexity" evidence="1">
    <location>
        <begin position="195"/>
        <end position="220"/>
    </location>
</feature>
<dbReference type="Proteomes" id="UP000031036">
    <property type="component" value="Unassembled WGS sequence"/>
</dbReference>
<feature type="compositionally biased region" description="Basic and acidic residues" evidence="1">
    <location>
        <begin position="1190"/>
        <end position="1243"/>
    </location>
</feature>
<feature type="compositionally biased region" description="Polar residues" evidence="1">
    <location>
        <begin position="1480"/>
        <end position="1495"/>
    </location>
</feature>
<feature type="domain" description="Hpc2-related" evidence="2">
    <location>
        <begin position="91"/>
        <end position="136"/>
    </location>
</feature>
<evidence type="ECO:0000256" key="1">
    <source>
        <dbReference type="SAM" id="MobiDB-lite"/>
    </source>
</evidence>
<feature type="region of interest" description="Disordered" evidence="1">
    <location>
        <begin position="1274"/>
        <end position="1322"/>
    </location>
</feature>
<feature type="compositionally biased region" description="Polar residues" evidence="1">
    <location>
        <begin position="1000"/>
        <end position="1021"/>
    </location>
</feature>
<feature type="region of interest" description="Disordered" evidence="1">
    <location>
        <begin position="1334"/>
        <end position="1495"/>
    </location>
</feature>
<feature type="region of interest" description="Disordered" evidence="1">
    <location>
        <begin position="627"/>
        <end position="672"/>
    </location>
</feature>
<feature type="compositionally biased region" description="Basic and acidic residues" evidence="1">
    <location>
        <begin position="1355"/>
        <end position="1372"/>
    </location>
</feature>
<feature type="region of interest" description="Disordered" evidence="1">
    <location>
        <begin position="815"/>
        <end position="854"/>
    </location>
</feature>